<proteinExistence type="predicted"/>
<keyword evidence="1" id="KW-0472">Membrane</keyword>
<feature type="transmembrane region" description="Helical" evidence="1">
    <location>
        <begin position="43"/>
        <end position="74"/>
    </location>
</feature>
<feature type="transmembrane region" description="Helical" evidence="1">
    <location>
        <begin position="243"/>
        <end position="269"/>
    </location>
</feature>
<gene>
    <name evidence="2" type="ORF">ABW18_19145</name>
</gene>
<comment type="caution">
    <text evidence="2">The sequence shown here is derived from an EMBL/GenBank/DDBJ whole genome shotgun (WGS) entry which is preliminary data.</text>
</comment>
<dbReference type="PANTHER" id="PTHR35007:SF4">
    <property type="entry name" value="CONSERVED TRANSMEMBRANE PROTEIN-RELATED"/>
    <property type="match status" value="1"/>
</dbReference>
<dbReference type="PANTHER" id="PTHR35007">
    <property type="entry name" value="INTEGRAL MEMBRANE PROTEIN-RELATED"/>
    <property type="match status" value="1"/>
</dbReference>
<reference evidence="2 3" key="1">
    <citation type="submission" date="2015-05" db="EMBL/GenBank/DDBJ databases">
        <title>Draft genome sequence of the bacterium Gordonia jacobaea a new member of the Gordonia genus.</title>
        <authorList>
            <person name="Jimenez-Galisteo G."/>
            <person name="Dominguez A."/>
            <person name="Munoz E."/>
            <person name="Vinas M."/>
        </authorList>
    </citation>
    <scope>NUCLEOTIDE SEQUENCE [LARGE SCALE GENOMIC DNA]</scope>
    <source>
        <strain evidence="3">mv1</strain>
    </source>
</reference>
<evidence type="ECO:0000313" key="3">
    <source>
        <dbReference type="Proteomes" id="UP000037247"/>
    </source>
</evidence>
<feature type="transmembrane region" description="Helical" evidence="1">
    <location>
        <begin position="219"/>
        <end position="237"/>
    </location>
</feature>
<keyword evidence="3" id="KW-1185">Reference proteome</keyword>
<dbReference type="EMBL" id="LDTZ01000022">
    <property type="protein sequence ID" value="KNA89797.1"/>
    <property type="molecule type" value="Genomic_DNA"/>
</dbReference>
<accession>A0ABR5I819</accession>
<keyword evidence="1" id="KW-1133">Transmembrane helix</keyword>
<evidence type="ECO:0000313" key="2">
    <source>
        <dbReference type="EMBL" id="KNA89797.1"/>
    </source>
</evidence>
<dbReference type="Proteomes" id="UP000037247">
    <property type="component" value="Unassembled WGS sequence"/>
</dbReference>
<sequence>MSVVLAALAVAVTWWPRSRVEHRLSTLTGMAATRWARLQPSAFGLICAPLMALLVGGIAGAVAASIAVGLVVWLRRRRARAAEHETQRDEMLTALALMIAELSVGAPPAHACAVAAQEISRGRETPSEVAQGLTVLAARAELGGSVVVDDMSDGRGQVSGSDSGGSVSEGSWRRIAVAWRTAEHSGVPMGELLEALRADLAARRAFTERTRAGLAGPRATAVVLAGLPLLGIALGQATGARPIQVLLGGGLGGMLLVIGTALVAAGMVWTERITDKVVRG</sequence>
<dbReference type="RefSeq" id="WP_049700579.1">
    <property type="nucleotide sequence ID" value="NZ_JAQDQF010000004.1"/>
</dbReference>
<organism evidence="2 3">
    <name type="scientific">Gordonia jacobaea</name>
    <dbReference type="NCBI Taxonomy" id="122202"/>
    <lineage>
        <taxon>Bacteria</taxon>
        <taxon>Bacillati</taxon>
        <taxon>Actinomycetota</taxon>
        <taxon>Actinomycetes</taxon>
        <taxon>Mycobacteriales</taxon>
        <taxon>Gordoniaceae</taxon>
        <taxon>Gordonia</taxon>
    </lineage>
</organism>
<keyword evidence="1" id="KW-0812">Transmembrane</keyword>
<name>A0ABR5I819_9ACTN</name>
<evidence type="ECO:0000256" key="1">
    <source>
        <dbReference type="SAM" id="Phobius"/>
    </source>
</evidence>
<protein>
    <submittedName>
        <fullName evidence="2">Type II secretion system protein F</fullName>
    </submittedName>
</protein>